<dbReference type="AlphaFoldDB" id="A0A160TSN5"/>
<gene>
    <name evidence="1" type="ORF">MGWOODY_XGa1153</name>
</gene>
<reference evidence="1" key="1">
    <citation type="submission" date="2015-10" db="EMBL/GenBank/DDBJ databases">
        <authorList>
            <person name="Gilbert D.G."/>
        </authorList>
    </citation>
    <scope>NUCLEOTIDE SEQUENCE</scope>
</reference>
<accession>A0A160TSN5</accession>
<name>A0A160TSN5_9ZZZZ</name>
<evidence type="ECO:0000313" key="1">
    <source>
        <dbReference type="EMBL" id="CUS52209.1"/>
    </source>
</evidence>
<proteinExistence type="predicted"/>
<organism evidence="1">
    <name type="scientific">hydrothermal vent metagenome</name>
    <dbReference type="NCBI Taxonomy" id="652676"/>
    <lineage>
        <taxon>unclassified sequences</taxon>
        <taxon>metagenomes</taxon>
        <taxon>ecological metagenomes</taxon>
    </lineage>
</organism>
<sequence>MLPIQLCHLQGPITPSEHRISSTMIGLKTLEIWQHIGVAPPGVPPFQPAIEVASLAPVENVAIDSTRAPNYFAARLGNPTTASPFSGFCLIQPVDSRIVNRFHKSCRNVDVGIAVHWTCFENTDLVIPIACQATCYYAAGTACADNDVVKGLCQHGNCYSFRLGW</sequence>
<protein>
    <submittedName>
        <fullName evidence="1">Uncharacterized protein</fullName>
    </submittedName>
</protein>
<dbReference type="EMBL" id="CZRL01000077">
    <property type="protein sequence ID" value="CUS52209.1"/>
    <property type="molecule type" value="Genomic_DNA"/>
</dbReference>